<dbReference type="Proteomes" id="UP000240527">
    <property type="component" value="Chromosome"/>
</dbReference>
<evidence type="ECO:0000313" key="5">
    <source>
        <dbReference type="EMBL" id="AVQ02269.1"/>
    </source>
</evidence>
<evidence type="ECO:0000313" key="6">
    <source>
        <dbReference type="Proteomes" id="UP000240527"/>
    </source>
</evidence>
<dbReference type="PANTHER" id="PTHR28283">
    <property type="entry name" value="3',5'-CYCLIC-NUCLEOTIDE PHOSPHODIESTERASE 1"/>
    <property type="match status" value="1"/>
</dbReference>
<dbReference type="Gene3D" id="3.60.15.10">
    <property type="entry name" value="Ribonuclease Z/Hydroxyacylglutathione hydrolase-like"/>
    <property type="match status" value="1"/>
</dbReference>
<feature type="chain" id="PRO_5046647499" evidence="4">
    <location>
        <begin position="27"/>
        <end position="320"/>
    </location>
</feature>
<keyword evidence="4" id="KW-0732">Signal</keyword>
<dbReference type="SUPFAM" id="SSF56281">
    <property type="entry name" value="Metallo-hydrolase/oxidoreductase"/>
    <property type="match status" value="1"/>
</dbReference>
<dbReference type="PRINTS" id="PR00388">
    <property type="entry name" value="PDIESTERASE2"/>
</dbReference>
<organism evidence="5 6">
    <name type="scientific">Caulobacter segnis</name>
    <dbReference type="NCBI Taxonomy" id="88688"/>
    <lineage>
        <taxon>Bacteria</taxon>
        <taxon>Pseudomonadati</taxon>
        <taxon>Pseudomonadota</taxon>
        <taxon>Alphaproteobacteria</taxon>
        <taxon>Caulobacterales</taxon>
        <taxon>Caulobacteraceae</taxon>
        <taxon>Caulobacter</taxon>
    </lineage>
</organism>
<name>A0ABM6TGJ1_9CAUL</name>
<proteinExistence type="inferred from homology"/>
<dbReference type="InterPro" id="IPR024225">
    <property type="entry name" value="cAMP-PdiesteraseII_CS"/>
</dbReference>
<evidence type="ECO:0000256" key="2">
    <source>
        <dbReference type="ARBA" id="ARBA00023149"/>
    </source>
</evidence>
<dbReference type="InterPro" id="IPR000396">
    <property type="entry name" value="Pdiesterase2"/>
</dbReference>
<evidence type="ECO:0000256" key="4">
    <source>
        <dbReference type="SAM" id="SignalP"/>
    </source>
</evidence>
<keyword evidence="1" id="KW-0378">Hydrolase</keyword>
<dbReference type="EMBL" id="CP027850">
    <property type="protein sequence ID" value="AVQ02269.1"/>
    <property type="molecule type" value="Genomic_DNA"/>
</dbReference>
<protein>
    <submittedName>
        <fullName evidence="5">3',5'-cyclic-nucleotide phosphodiesterase</fullName>
    </submittedName>
</protein>
<reference evidence="5 6" key="1">
    <citation type="journal article" date="2015" name="Biotechnol. Bioeng.">
        <title>Genome sequence and phenotypic characterization of Caulobacter segnis.</title>
        <authorList>
            <person name="Patel S."/>
            <person name="Fletcher B."/>
            <person name="Scott D.C."/>
            <person name="Ely B."/>
        </authorList>
    </citation>
    <scope>NUCLEOTIDE SEQUENCE [LARGE SCALE GENOMIC DNA]</scope>
    <source>
        <strain evidence="5 6">TK0059</strain>
    </source>
</reference>
<dbReference type="PROSITE" id="PS00607">
    <property type="entry name" value="PDEASE_II"/>
    <property type="match status" value="1"/>
</dbReference>
<keyword evidence="6" id="KW-1185">Reference proteome</keyword>
<feature type="signal peptide" evidence="4">
    <location>
        <begin position="1"/>
        <end position="26"/>
    </location>
</feature>
<dbReference type="Pfam" id="PF02112">
    <property type="entry name" value="PDEase_II"/>
    <property type="match status" value="1"/>
</dbReference>
<evidence type="ECO:0000256" key="3">
    <source>
        <dbReference type="ARBA" id="ARBA00025762"/>
    </source>
</evidence>
<keyword evidence="2" id="KW-0114">cAMP</keyword>
<dbReference type="PANTHER" id="PTHR28283:SF1">
    <property type="entry name" value="3',5'-CYCLIC-NUCLEOTIDE PHOSPHODIESTERASE 1"/>
    <property type="match status" value="1"/>
</dbReference>
<accession>A0ABM6TGJ1</accession>
<sequence length="320" mass="34537">MRHRANLRALLPALLLLTGAAPPPPAFDLVALGVNGGVEEPTSAYHIRARGAPSGVMCDVGTLAAGIDQARRRGRYPRAASREEVMTSISAYLVTHAHLDHVAGLVLASPNDTKKDIIALAPVNQALADHYFNWTTWPNMGDRGASPRLAQYHYRDLEPGGLPTPIAGTAMSVTAYQLSHAGSPSTAFLLQSQSGALLCLGDTGPDAVEGSTHLNELWRAVAPLVRQGRLRGILIEASYPDPVPDARLYGHLTPSWLDKELQNLRRMVGDDARVKALPILVTHIKPAQTSRSSRADVSRQLNDLGFFNYIVLEQGRAYAL</sequence>
<gene>
    <name evidence="5" type="ORF">B7G68_10670</name>
</gene>
<evidence type="ECO:0000256" key="1">
    <source>
        <dbReference type="ARBA" id="ARBA00022801"/>
    </source>
</evidence>
<dbReference type="CDD" id="cd07735">
    <property type="entry name" value="class_II_PDE_MBL-fold"/>
    <property type="match status" value="1"/>
</dbReference>
<dbReference type="InterPro" id="IPR036866">
    <property type="entry name" value="RibonucZ/Hydroxyglut_hydro"/>
</dbReference>
<comment type="similarity">
    <text evidence="3">Belongs to the cyclic nucleotide phosphodiesterase class-II family.</text>
</comment>